<keyword evidence="3" id="KW-1185">Reference proteome</keyword>
<dbReference type="AlphaFoldDB" id="A0A317XUC4"/>
<name>A0A317XUC4_9BASI</name>
<dbReference type="Proteomes" id="UP000246740">
    <property type="component" value="Unassembled WGS sequence"/>
</dbReference>
<sequence length="92" mass="9802">MQAKVLIVLALCAVNSVMAAHSMYCTVAKDGTGKPHYRATKDCCAATQEKSSTAFDELSHRCEDALGLGNGINEGRFDRCCQGRGDGVYKVG</sequence>
<dbReference type="Pfam" id="PF19373">
    <property type="entry name" value="DUF5948"/>
    <property type="match status" value="1"/>
</dbReference>
<dbReference type="InterPro" id="IPR045992">
    <property type="entry name" value="DUF5948"/>
</dbReference>
<accession>A0A317XUC4</accession>
<evidence type="ECO:0000313" key="2">
    <source>
        <dbReference type="EMBL" id="PWZ01956.1"/>
    </source>
</evidence>
<feature type="signal peptide" evidence="1">
    <location>
        <begin position="1"/>
        <end position="19"/>
    </location>
</feature>
<feature type="chain" id="PRO_5016468407" evidence="1">
    <location>
        <begin position="20"/>
        <end position="92"/>
    </location>
</feature>
<dbReference type="EMBL" id="KZ819189">
    <property type="protein sequence ID" value="PWZ01956.1"/>
    <property type="molecule type" value="Genomic_DNA"/>
</dbReference>
<dbReference type="InParanoid" id="A0A317XUC4"/>
<reference evidence="2 3" key="1">
    <citation type="journal article" date="2018" name="Mol. Biol. Evol.">
        <title>Broad Genomic Sampling Reveals a Smut Pathogenic Ancestry of the Fungal Clade Ustilaginomycotina.</title>
        <authorList>
            <person name="Kijpornyongpan T."/>
            <person name="Mondo S.J."/>
            <person name="Barry K."/>
            <person name="Sandor L."/>
            <person name="Lee J."/>
            <person name="Lipzen A."/>
            <person name="Pangilinan J."/>
            <person name="LaButti K."/>
            <person name="Hainaut M."/>
            <person name="Henrissat B."/>
            <person name="Grigoriev I.V."/>
            <person name="Spatafora J.W."/>
            <person name="Aime M.C."/>
        </authorList>
    </citation>
    <scope>NUCLEOTIDE SEQUENCE [LARGE SCALE GENOMIC DNA]</scope>
    <source>
        <strain evidence="2 3">MCA 3645</strain>
    </source>
</reference>
<evidence type="ECO:0000256" key="1">
    <source>
        <dbReference type="SAM" id="SignalP"/>
    </source>
</evidence>
<keyword evidence="1" id="KW-0732">Signal</keyword>
<protein>
    <submittedName>
        <fullName evidence="2">Uncharacterized protein</fullName>
    </submittedName>
</protein>
<organism evidence="2 3">
    <name type="scientific">Testicularia cyperi</name>
    <dbReference type="NCBI Taxonomy" id="1882483"/>
    <lineage>
        <taxon>Eukaryota</taxon>
        <taxon>Fungi</taxon>
        <taxon>Dikarya</taxon>
        <taxon>Basidiomycota</taxon>
        <taxon>Ustilaginomycotina</taxon>
        <taxon>Ustilaginomycetes</taxon>
        <taxon>Ustilaginales</taxon>
        <taxon>Anthracoideaceae</taxon>
        <taxon>Testicularia</taxon>
    </lineage>
</organism>
<gene>
    <name evidence="2" type="ORF">BCV70DRAFT_156455</name>
</gene>
<evidence type="ECO:0000313" key="3">
    <source>
        <dbReference type="Proteomes" id="UP000246740"/>
    </source>
</evidence>
<proteinExistence type="predicted"/>